<feature type="non-terminal residue" evidence="1">
    <location>
        <position position="27"/>
    </location>
</feature>
<protein>
    <submittedName>
        <fullName evidence="1">Uncharacterized protein</fullName>
    </submittedName>
</protein>
<name>A0A0F8WE18_9ZZZZ</name>
<gene>
    <name evidence="1" type="ORF">LCGC14_3077980</name>
</gene>
<organism evidence="1">
    <name type="scientific">marine sediment metagenome</name>
    <dbReference type="NCBI Taxonomy" id="412755"/>
    <lineage>
        <taxon>unclassified sequences</taxon>
        <taxon>metagenomes</taxon>
        <taxon>ecological metagenomes</taxon>
    </lineage>
</organism>
<proteinExistence type="predicted"/>
<comment type="caution">
    <text evidence="1">The sequence shown here is derived from an EMBL/GenBank/DDBJ whole genome shotgun (WGS) entry which is preliminary data.</text>
</comment>
<accession>A0A0F8WE18</accession>
<reference evidence="1" key="1">
    <citation type="journal article" date="2015" name="Nature">
        <title>Complex archaea that bridge the gap between prokaryotes and eukaryotes.</title>
        <authorList>
            <person name="Spang A."/>
            <person name="Saw J.H."/>
            <person name="Jorgensen S.L."/>
            <person name="Zaremba-Niedzwiedzka K."/>
            <person name="Martijn J."/>
            <person name="Lind A.E."/>
            <person name="van Eijk R."/>
            <person name="Schleper C."/>
            <person name="Guy L."/>
            <person name="Ettema T.J."/>
        </authorList>
    </citation>
    <scope>NUCLEOTIDE SEQUENCE</scope>
</reference>
<evidence type="ECO:0000313" key="1">
    <source>
        <dbReference type="EMBL" id="KKK55102.1"/>
    </source>
</evidence>
<dbReference type="EMBL" id="LAZR01065657">
    <property type="protein sequence ID" value="KKK55102.1"/>
    <property type="molecule type" value="Genomic_DNA"/>
</dbReference>
<dbReference type="AlphaFoldDB" id="A0A0F8WE18"/>
<sequence>MNDLFELTLEVAKELRKGGLWESDQPT</sequence>